<proteinExistence type="predicted"/>
<protein>
    <submittedName>
        <fullName evidence="1">25769_t:CDS:1</fullName>
    </submittedName>
</protein>
<sequence>QVRSGQAFNNCLIEQNGAFYNNLLNYPFVGTSEMLKICCNATQCYPSASLNTGCNLKDTGFI</sequence>
<reference evidence="1" key="1">
    <citation type="submission" date="2021-06" db="EMBL/GenBank/DDBJ databases">
        <authorList>
            <person name="Kallberg Y."/>
            <person name="Tangrot J."/>
            <person name="Rosling A."/>
        </authorList>
    </citation>
    <scope>NUCLEOTIDE SEQUENCE</scope>
    <source>
        <strain evidence="1">MA461A</strain>
    </source>
</reference>
<feature type="non-terminal residue" evidence="1">
    <location>
        <position position="1"/>
    </location>
</feature>
<dbReference type="EMBL" id="CAJVQC010096373">
    <property type="protein sequence ID" value="CAG8828948.1"/>
    <property type="molecule type" value="Genomic_DNA"/>
</dbReference>
<keyword evidence="2" id="KW-1185">Reference proteome</keyword>
<dbReference type="Proteomes" id="UP000789920">
    <property type="component" value="Unassembled WGS sequence"/>
</dbReference>
<comment type="caution">
    <text evidence="1">The sequence shown here is derived from an EMBL/GenBank/DDBJ whole genome shotgun (WGS) entry which is preliminary data.</text>
</comment>
<name>A0ACA9S768_9GLOM</name>
<organism evidence="1 2">
    <name type="scientific">Racocetra persica</name>
    <dbReference type="NCBI Taxonomy" id="160502"/>
    <lineage>
        <taxon>Eukaryota</taxon>
        <taxon>Fungi</taxon>
        <taxon>Fungi incertae sedis</taxon>
        <taxon>Mucoromycota</taxon>
        <taxon>Glomeromycotina</taxon>
        <taxon>Glomeromycetes</taxon>
        <taxon>Diversisporales</taxon>
        <taxon>Gigasporaceae</taxon>
        <taxon>Racocetra</taxon>
    </lineage>
</organism>
<gene>
    <name evidence="1" type="ORF">RPERSI_LOCUS27374</name>
</gene>
<evidence type="ECO:0000313" key="1">
    <source>
        <dbReference type="EMBL" id="CAG8828948.1"/>
    </source>
</evidence>
<accession>A0ACA9S768</accession>
<feature type="non-terminal residue" evidence="1">
    <location>
        <position position="62"/>
    </location>
</feature>
<evidence type="ECO:0000313" key="2">
    <source>
        <dbReference type="Proteomes" id="UP000789920"/>
    </source>
</evidence>